<evidence type="ECO:0000256" key="2">
    <source>
        <dbReference type="SAM" id="Phobius"/>
    </source>
</evidence>
<feature type="transmembrane region" description="Helical" evidence="2">
    <location>
        <begin position="233"/>
        <end position="254"/>
    </location>
</feature>
<dbReference type="OrthoDB" id="4775568at2"/>
<dbReference type="EMBL" id="RBKT01000001">
    <property type="protein sequence ID" value="RKR89013.1"/>
    <property type="molecule type" value="Genomic_DNA"/>
</dbReference>
<feature type="transmembrane region" description="Helical" evidence="2">
    <location>
        <begin position="26"/>
        <end position="45"/>
    </location>
</feature>
<feature type="transmembrane region" description="Helical" evidence="2">
    <location>
        <begin position="182"/>
        <end position="199"/>
    </location>
</feature>
<dbReference type="RefSeq" id="WP_121157539.1">
    <property type="nucleotide sequence ID" value="NZ_RBKT01000001.1"/>
</dbReference>
<keyword evidence="2" id="KW-0812">Transmembrane</keyword>
<proteinExistence type="predicted"/>
<accession>A0A495JJA2</accession>
<keyword evidence="4" id="KW-1185">Reference proteome</keyword>
<protein>
    <submittedName>
        <fullName evidence="3">Uncharacterized protein</fullName>
    </submittedName>
</protein>
<sequence>MMSFGSVAPCWRPRSGEGRARFTPTVGGFVVLLWVSWAMLAWWSAPRPVDADQARRDIAAGAVTSVETGWGMRSGDFWGAPPAMQGDRGGSMVAWTTKSGRVRYTDAGPQDPVDQSGNRSVDNPRPQRRLIADLTSAVGRGGSGISLHWIGFAAQSTAVVAMVVFLFALVPGPAPVHGTRWFWFWISLVPYGLGVLAWVGRERWRPDPRAALAPRLPGVEAPGWKRARGYDGFLIGIGLGIALTMLTYVLRWILGPGVVPG</sequence>
<feature type="transmembrane region" description="Helical" evidence="2">
    <location>
        <begin position="149"/>
        <end position="170"/>
    </location>
</feature>
<keyword evidence="2" id="KW-0472">Membrane</keyword>
<organism evidence="3 4">
    <name type="scientific">Micromonospora pisi</name>
    <dbReference type="NCBI Taxonomy" id="589240"/>
    <lineage>
        <taxon>Bacteria</taxon>
        <taxon>Bacillati</taxon>
        <taxon>Actinomycetota</taxon>
        <taxon>Actinomycetes</taxon>
        <taxon>Micromonosporales</taxon>
        <taxon>Micromonosporaceae</taxon>
        <taxon>Micromonospora</taxon>
    </lineage>
</organism>
<keyword evidence="2" id="KW-1133">Transmembrane helix</keyword>
<evidence type="ECO:0000313" key="4">
    <source>
        <dbReference type="Proteomes" id="UP000277671"/>
    </source>
</evidence>
<reference evidence="3 4" key="1">
    <citation type="submission" date="2018-10" db="EMBL/GenBank/DDBJ databases">
        <title>Sequencing the genomes of 1000 actinobacteria strains.</title>
        <authorList>
            <person name="Klenk H.-P."/>
        </authorList>
    </citation>
    <scope>NUCLEOTIDE SEQUENCE [LARGE SCALE GENOMIC DNA]</scope>
    <source>
        <strain evidence="3 4">DSM 45175</strain>
    </source>
</reference>
<evidence type="ECO:0000313" key="3">
    <source>
        <dbReference type="EMBL" id="RKR89013.1"/>
    </source>
</evidence>
<comment type="caution">
    <text evidence="3">The sequence shown here is derived from an EMBL/GenBank/DDBJ whole genome shotgun (WGS) entry which is preliminary data.</text>
</comment>
<name>A0A495JJA2_9ACTN</name>
<dbReference type="Proteomes" id="UP000277671">
    <property type="component" value="Unassembled WGS sequence"/>
</dbReference>
<gene>
    <name evidence="3" type="ORF">BDK92_3347</name>
</gene>
<feature type="region of interest" description="Disordered" evidence="1">
    <location>
        <begin position="103"/>
        <end position="125"/>
    </location>
</feature>
<dbReference type="AlphaFoldDB" id="A0A495JJA2"/>
<evidence type="ECO:0000256" key="1">
    <source>
        <dbReference type="SAM" id="MobiDB-lite"/>
    </source>
</evidence>